<feature type="transmembrane region" description="Helical" evidence="1">
    <location>
        <begin position="193"/>
        <end position="213"/>
    </location>
</feature>
<name>A0ABM7VLH7_9BACT</name>
<organism evidence="2 3">
    <name type="scientific">Persicobacter psychrovividus</name>
    <dbReference type="NCBI Taxonomy" id="387638"/>
    <lineage>
        <taxon>Bacteria</taxon>
        <taxon>Pseudomonadati</taxon>
        <taxon>Bacteroidota</taxon>
        <taxon>Cytophagia</taxon>
        <taxon>Cytophagales</taxon>
        <taxon>Persicobacteraceae</taxon>
        <taxon>Persicobacter</taxon>
    </lineage>
</organism>
<dbReference type="Pfam" id="PF03929">
    <property type="entry name" value="PepSY_TM"/>
    <property type="match status" value="1"/>
</dbReference>
<keyword evidence="2" id="KW-0614">Plasmid</keyword>
<dbReference type="PANTHER" id="PTHR34219:SF3">
    <property type="entry name" value="BLL7967 PROTEIN"/>
    <property type="match status" value="1"/>
</dbReference>
<keyword evidence="1" id="KW-1133">Transmembrane helix</keyword>
<keyword evidence="3" id="KW-1185">Reference proteome</keyword>
<proteinExistence type="predicted"/>
<dbReference type="PROSITE" id="PS51257">
    <property type="entry name" value="PROKAR_LIPOPROTEIN"/>
    <property type="match status" value="1"/>
</dbReference>
<dbReference type="Proteomes" id="UP001354989">
    <property type="component" value="Plasmid pPP4"/>
</dbReference>
<reference evidence="2 3" key="1">
    <citation type="submission" date="2021-12" db="EMBL/GenBank/DDBJ databases">
        <title>Genome sequencing of bacteria with rrn-lacking chromosome and rrn-plasmid.</title>
        <authorList>
            <person name="Anda M."/>
            <person name="Iwasaki W."/>
        </authorList>
    </citation>
    <scope>NUCLEOTIDE SEQUENCE [LARGE SCALE GENOMIC DNA]</scope>
    <source>
        <strain evidence="2 3">NBRC 101262</strain>
        <plasmid evidence="2 3">pPP4</plasmid>
    </source>
</reference>
<geneLocation type="plasmid" evidence="2 3">
    <name>pPP4</name>
</geneLocation>
<evidence type="ECO:0000256" key="1">
    <source>
        <dbReference type="SAM" id="Phobius"/>
    </source>
</evidence>
<evidence type="ECO:0000313" key="3">
    <source>
        <dbReference type="Proteomes" id="UP001354989"/>
    </source>
</evidence>
<gene>
    <name evidence="2" type="ORF">PEPS_41170</name>
</gene>
<dbReference type="InterPro" id="IPR005625">
    <property type="entry name" value="PepSY-ass_TM"/>
</dbReference>
<dbReference type="PANTHER" id="PTHR34219">
    <property type="entry name" value="IRON-REGULATED INNER MEMBRANE PROTEIN-RELATED"/>
    <property type="match status" value="1"/>
</dbReference>
<keyword evidence="1" id="KW-0812">Transmembrane</keyword>
<evidence type="ECO:0000313" key="2">
    <source>
        <dbReference type="EMBL" id="BDD01837.1"/>
    </source>
</evidence>
<protein>
    <submittedName>
        <fullName evidence="2">Membrane protein</fullName>
    </submittedName>
</protein>
<accession>A0ABM7VLH7</accession>
<feature type="transmembrane region" description="Helical" evidence="1">
    <location>
        <begin position="141"/>
        <end position="161"/>
    </location>
</feature>
<dbReference type="EMBL" id="AP025296">
    <property type="protein sequence ID" value="BDD01837.1"/>
    <property type="molecule type" value="Genomic_DNA"/>
</dbReference>
<feature type="transmembrane region" description="Helical" evidence="1">
    <location>
        <begin position="342"/>
        <end position="363"/>
    </location>
</feature>
<sequence>MRIKKKVLQLHKLLGLLTGLVVFIVSVTGCCWVFKSEIQQLTQTAIHIPVESSPLLTPTQIEKIAHKKYPNRLIHGVIYGQADEPITLVYYEFEPEFYHSLYIHPYTGEILAEENHLGGFFGTVLRGHVRLWLPKAIGEPLVRWSILIFVVMLFSGIILWWPKKKKHLNQRLKFKWKPSTGWKRKNFDLHAILGFYICGLALILSFTGLVMSFEWIQKGVYFGLGGTKNPTYEIPQQLSEAIPADRPAIDRLLGMMQKEYPQGEKIEIHYPYTDKDCILVEVVRTEGVIYNADYRYFDQRTLEEVKGNTIYDAYKNAHLADKVLRMNYDIHVGAIGGIAGKIIAFFVSLLTATLPLSGFMLWYGRRHKKSRKKSSKEKKALELK</sequence>
<dbReference type="RefSeq" id="WP_338399151.1">
    <property type="nucleotide sequence ID" value="NZ_AP025296.1"/>
</dbReference>
<keyword evidence="1" id="KW-0472">Membrane</keyword>